<reference evidence="1 2" key="1">
    <citation type="journal article" date="2019" name="Genome Biol. Evol.">
        <title>Whole-Genome Sequencing of the Giant Devil Catfish, Bagarius yarrelli.</title>
        <authorList>
            <person name="Jiang W."/>
            <person name="Lv Y."/>
            <person name="Cheng L."/>
            <person name="Yang K."/>
            <person name="Chao B."/>
            <person name="Wang X."/>
            <person name="Li Y."/>
            <person name="Pan X."/>
            <person name="You X."/>
            <person name="Zhang Y."/>
            <person name="Yang J."/>
            <person name="Li J."/>
            <person name="Zhang X."/>
            <person name="Liu S."/>
            <person name="Sun C."/>
            <person name="Yang J."/>
            <person name="Shi Q."/>
        </authorList>
    </citation>
    <scope>NUCLEOTIDE SEQUENCE [LARGE SCALE GENOMIC DNA]</scope>
    <source>
        <strain evidence="1">JWS20170419001</strain>
        <tissue evidence="1">Muscle</tissue>
    </source>
</reference>
<sequence>MLILSLNRKNRSPRLLGLAVIGQQASRGEPFIPTLQCEWLSKPVRQREKKRQQNTANPAHIIRVGCSKIKRSKSHRAHIQLLEQNPQEEERVGHGEKSALARLTYIGDIVSFYF</sequence>
<organism evidence="1 2">
    <name type="scientific">Bagarius yarrelli</name>
    <name type="common">Goonch</name>
    <name type="synonym">Bagrus yarrelli</name>
    <dbReference type="NCBI Taxonomy" id="175774"/>
    <lineage>
        <taxon>Eukaryota</taxon>
        <taxon>Metazoa</taxon>
        <taxon>Chordata</taxon>
        <taxon>Craniata</taxon>
        <taxon>Vertebrata</taxon>
        <taxon>Euteleostomi</taxon>
        <taxon>Actinopterygii</taxon>
        <taxon>Neopterygii</taxon>
        <taxon>Teleostei</taxon>
        <taxon>Ostariophysi</taxon>
        <taxon>Siluriformes</taxon>
        <taxon>Sisoridae</taxon>
        <taxon>Sisorinae</taxon>
        <taxon>Bagarius</taxon>
    </lineage>
</organism>
<evidence type="ECO:0000313" key="2">
    <source>
        <dbReference type="Proteomes" id="UP000319801"/>
    </source>
</evidence>
<evidence type="ECO:0000313" key="1">
    <source>
        <dbReference type="EMBL" id="TSK72171.1"/>
    </source>
</evidence>
<comment type="caution">
    <text evidence="1">The sequence shown here is derived from an EMBL/GenBank/DDBJ whole genome shotgun (WGS) entry which is preliminary data.</text>
</comment>
<name>A0A556TUK8_BAGYA</name>
<dbReference type="EMBL" id="VCAZ01000019">
    <property type="protein sequence ID" value="TSK72171.1"/>
    <property type="molecule type" value="Genomic_DNA"/>
</dbReference>
<protein>
    <submittedName>
        <fullName evidence="1">Uncharacterized protein</fullName>
    </submittedName>
</protein>
<keyword evidence="2" id="KW-1185">Reference proteome</keyword>
<dbReference type="Proteomes" id="UP000319801">
    <property type="component" value="Unassembled WGS sequence"/>
</dbReference>
<gene>
    <name evidence="1" type="ORF">Baya_3155</name>
</gene>
<proteinExistence type="predicted"/>
<dbReference type="AlphaFoldDB" id="A0A556TUK8"/>
<accession>A0A556TUK8</accession>